<keyword evidence="1" id="KW-0812">Transmembrane</keyword>
<dbReference type="Proteomes" id="UP000187203">
    <property type="component" value="Unassembled WGS sequence"/>
</dbReference>
<gene>
    <name evidence="2" type="ORF">COLO4_17631</name>
</gene>
<feature type="transmembrane region" description="Helical" evidence="1">
    <location>
        <begin position="18"/>
        <end position="37"/>
    </location>
</feature>
<dbReference type="AlphaFoldDB" id="A0A1R3JC15"/>
<name>A0A1R3JC15_9ROSI</name>
<sequence>MVDCLIYSGDQLDSRRQVAIAIANVHAITLHVSFGLLRLRYKVSTVVGDRRQGKDSA</sequence>
<evidence type="ECO:0000313" key="3">
    <source>
        <dbReference type="Proteomes" id="UP000187203"/>
    </source>
</evidence>
<proteinExistence type="predicted"/>
<evidence type="ECO:0000313" key="2">
    <source>
        <dbReference type="EMBL" id="OMO92378.1"/>
    </source>
</evidence>
<accession>A0A1R3JC15</accession>
<comment type="caution">
    <text evidence="2">The sequence shown here is derived from an EMBL/GenBank/DDBJ whole genome shotgun (WGS) entry which is preliminary data.</text>
</comment>
<keyword evidence="1" id="KW-0472">Membrane</keyword>
<keyword evidence="1" id="KW-1133">Transmembrane helix</keyword>
<organism evidence="2 3">
    <name type="scientific">Corchorus olitorius</name>
    <dbReference type="NCBI Taxonomy" id="93759"/>
    <lineage>
        <taxon>Eukaryota</taxon>
        <taxon>Viridiplantae</taxon>
        <taxon>Streptophyta</taxon>
        <taxon>Embryophyta</taxon>
        <taxon>Tracheophyta</taxon>
        <taxon>Spermatophyta</taxon>
        <taxon>Magnoliopsida</taxon>
        <taxon>eudicotyledons</taxon>
        <taxon>Gunneridae</taxon>
        <taxon>Pentapetalae</taxon>
        <taxon>rosids</taxon>
        <taxon>malvids</taxon>
        <taxon>Malvales</taxon>
        <taxon>Malvaceae</taxon>
        <taxon>Grewioideae</taxon>
        <taxon>Apeibeae</taxon>
        <taxon>Corchorus</taxon>
    </lineage>
</organism>
<evidence type="ECO:0000256" key="1">
    <source>
        <dbReference type="SAM" id="Phobius"/>
    </source>
</evidence>
<protein>
    <submittedName>
        <fullName evidence="2">Regulator of chromosome condensation (RCC1)-like protein</fullName>
    </submittedName>
</protein>
<reference evidence="3" key="1">
    <citation type="submission" date="2013-09" db="EMBL/GenBank/DDBJ databases">
        <title>Corchorus olitorius genome sequencing.</title>
        <authorList>
            <person name="Alam M."/>
            <person name="Haque M.S."/>
            <person name="Islam M.S."/>
            <person name="Emdad E.M."/>
            <person name="Islam M.M."/>
            <person name="Ahmed B."/>
            <person name="Halim A."/>
            <person name="Hossen Q.M.M."/>
            <person name="Hossain M.Z."/>
            <person name="Ahmed R."/>
            <person name="Khan M.M."/>
            <person name="Islam R."/>
            <person name="Rashid M.M."/>
            <person name="Khan S.A."/>
            <person name="Rahman M.S."/>
            <person name="Alam M."/>
            <person name="Yahiya A.S."/>
            <person name="Khan M.S."/>
            <person name="Azam M.S."/>
            <person name="Haque T."/>
            <person name="Lashkar M.Z.H."/>
            <person name="Akhand A.I."/>
            <person name="Morshed G."/>
            <person name="Roy S."/>
            <person name="Uddin K.S."/>
            <person name="Rabeya T."/>
            <person name="Hossain A.S."/>
            <person name="Chowdhury A."/>
            <person name="Snigdha A.R."/>
            <person name="Mortoza M.S."/>
            <person name="Matin S.A."/>
            <person name="Hoque S.M.E."/>
            <person name="Islam M.K."/>
            <person name="Roy D.K."/>
            <person name="Haider R."/>
            <person name="Moosa M.M."/>
            <person name="Elias S.M."/>
            <person name="Hasan A.M."/>
            <person name="Jahan S."/>
            <person name="Shafiuddin M."/>
            <person name="Mahmood N."/>
            <person name="Shommy N.S."/>
        </authorList>
    </citation>
    <scope>NUCLEOTIDE SEQUENCE [LARGE SCALE GENOMIC DNA]</scope>
    <source>
        <strain evidence="3">cv. O-4</strain>
    </source>
</reference>
<keyword evidence="3" id="KW-1185">Reference proteome</keyword>
<dbReference type="EMBL" id="AWUE01016372">
    <property type="protein sequence ID" value="OMO92378.1"/>
    <property type="molecule type" value="Genomic_DNA"/>
</dbReference>